<dbReference type="FunFam" id="2.60.40.10:FF:000357">
    <property type="entry name" value="Fc receptor like 1"/>
    <property type="match status" value="1"/>
</dbReference>
<dbReference type="eggNOG" id="ENOG502S65W">
    <property type="taxonomic scope" value="Eukaryota"/>
</dbReference>
<keyword evidence="16" id="KW-1185">Reference proteome</keyword>
<evidence type="ECO:0000256" key="1">
    <source>
        <dbReference type="ARBA" id="ARBA00004251"/>
    </source>
</evidence>
<sequence length="564" mass="62334">MLLWSLLVIFAAVTEQADSLTLVAPSSVFEGDSIVLKCQGVENWKIQKMTYHKDNKELSVFKKVSDFLIQSAVLSDSGNYFCSTKGNVFFWDKRSNIVKIKVQELFQHPVLTASSFQPIEGGPVSLKCETQLSPQRLDVQLQFCFFRENQVLGSRWSSSPELQIPAMWSEDTGSYWCEAETVTHRIRKQSLQSQIHVQRIPISNVSLETRAPGGQVTEGQKLILLCSVTAGTGNVTFSWYREATGTSLGMKTQHSLSAELEIPAVKESDAGKYYCRADNGHESIQSKVVNIPVRIPVSRPVLTLRSPGAQTAVGDLLELHCEALRGSPPILYRFYQKDVTLGNSSAPSGGGASFNLSLTAEHSGNYSCEADNGLGAQHSEAVPVSISGPDGHRRDLMTAGVLWGLFGVLVFIGVALLLYSLFHKISGESSATNEPRGDCRLNPQEFTYSSPIPKMEELQPVYVNVGSVDVDVVYSQVWSIQQPESSGLPSHLLFCEEIITLGGIRREDQQQGWGIIKTCHKTLCKCSRLITCHSHNMLQEPPPVIIFVLIMFLLQYLLLLINIH</sequence>
<dbReference type="AlphaFoldDB" id="A0A096NAL3"/>
<evidence type="ECO:0000256" key="12">
    <source>
        <dbReference type="SAM" id="Phobius"/>
    </source>
</evidence>
<evidence type="ECO:0000256" key="13">
    <source>
        <dbReference type="SAM" id="SignalP"/>
    </source>
</evidence>
<evidence type="ECO:0000313" key="15">
    <source>
        <dbReference type="Ensembl" id="ENSPANP00000009743.3"/>
    </source>
</evidence>
<evidence type="ECO:0000259" key="14">
    <source>
        <dbReference type="PROSITE" id="PS50835"/>
    </source>
</evidence>
<name>A0A096NAL3_PAPAN</name>
<evidence type="ECO:0000256" key="9">
    <source>
        <dbReference type="ARBA" id="ARBA00023170"/>
    </source>
</evidence>
<keyword evidence="4 13" id="KW-0732">Signal</keyword>
<evidence type="ECO:0000313" key="16">
    <source>
        <dbReference type="Proteomes" id="UP000028761"/>
    </source>
</evidence>
<dbReference type="FunFam" id="2.60.40.10:FF:000217">
    <property type="entry name" value="High affinity immunoglobulin gamma Fc receptor I"/>
    <property type="match status" value="1"/>
</dbReference>
<dbReference type="PROSITE" id="PS50835">
    <property type="entry name" value="IG_LIKE"/>
    <property type="match status" value="3"/>
</dbReference>
<evidence type="ECO:0000256" key="8">
    <source>
        <dbReference type="ARBA" id="ARBA00023157"/>
    </source>
</evidence>
<evidence type="ECO:0000256" key="5">
    <source>
        <dbReference type="ARBA" id="ARBA00022737"/>
    </source>
</evidence>
<reference evidence="15" key="2">
    <citation type="submission" date="2025-08" db="UniProtKB">
        <authorList>
            <consortium name="Ensembl"/>
        </authorList>
    </citation>
    <scope>IDENTIFICATION</scope>
</reference>
<dbReference type="SMART" id="SM00409">
    <property type="entry name" value="IG"/>
    <property type="match status" value="4"/>
</dbReference>
<dbReference type="InterPro" id="IPR003599">
    <property type="entry name" value="Ig_sub"/>
</dbReference>
<dbReference type="Pfam" id="PF13927">
    <property type="entry name" value="Ig_3"/>
    <property type="match status" value="1"/>
</dbReference>
<dbReference type="InterPro" id="IPR003598">
    <property type="entry name" value="Ig_sub2"/>
</dbReference>
<dbReference type="GeneTree" id="ENSGT01050000244808"/>
<dbReference type="Pfam" id="PF13895">
    <property type="entry name" value="Ig_2"/>
    <property type="match status" value="2"/>
</dbReference>
<keyword evidence="5" id="KW-0677">Repeat</keyword>
<dbReference type="InterPro" id="IPR007110">
    <property type="entry name" value="Ig-like_dom"/>
</dbReference>
<accession>A0A096NAL3</accession>
<keyword evidence="10" id="KW-0325">Glycoprotein</keyword>
<dbReference type="CDD" id="cd00096">
    <property type="entry name" value="Ig"/>
    <property type="match status" value="1"/>
</dbReference>
<feature type="transmembrane region" description="Helical" evidence="12">
    <location>
        <begin position="401"/>
        <end position="422"/>
    </location>
</feature>
<evidence type="ECO:0000256" key="3">
    <source>
        <dbReference type="ARBA" id="ARBA00022692"/>
    </source>
</evidence>
<dbReference type="Bgee" id="ENSPANG00000015876">
    <property type="expression patterns" value="Expressed in axillary lymph node and 28 other cell types or tissues"/>
</dbReference>
<feature type="domain" description="Ig-like" evidence="14">
    <location>
        <begin position="300"/>
        <end position="387"/>
    </location>
</feature>
<dbReference type="InterPro" id="IPR050488">
    <property type="entry name" value="Ig_Fc_receptor"/>
</dbReference>
<reference evidence="15 16" key="1">
    <citation type="submission" date="2012-03" db="EMBL/GenBank/DDBJ databases">
        <title>Whole Genome Assembly of Papio anubis.</title>
        <authorList>
            <person name="Liu Y.L."/>
            <person name="Abraham K.A."/>
            <person name="Akbar H.A."/>
            <person name="Ali S.A."/>
            <person name="Anosike U.A."/>
            <person name="Aqrawi P.A."/>
            <person name="Arias F.A."/>
            <person name="Attaway T.A."/>
            <person name="Awwad R.A."/>
            <person name="Babu C.B."/>
            <person name="Bandaranaike D.B."/>
            <person name="Battles P.B."/>
            <person name="Bell A.B."/>
            <person name="Beltran B.B."/>
            <person name="Berhane-Mersha D.B."/>
            <person name="Bess C.B."/>
            <person name="Bickham C.B."/>
            <person name="Bolden T.B."/>
            <person name="Carter K.C."/>
            <person name="Chau D.C."/>
            <person name="Chavez A.C."/>
            <person name="Clerc-Blankenburg K.C."/>
            <person name="Coyle M.C."/>
            <person name="Dao M.D."/>
            <person name="Davila M.L.D."/>
            <person name="Davy-Carroll L.D."/>
            <person name="Denson S.D."/>
            <person name="Dinh H.D."/>
            <person name="Fernandez S.F."/>
            <person name="Fernando P.F."/>
            <person name="Forbes L.F."/>
            <person name="Francis C.F."/>
            <person name="Francisco L.F."/>
            <person name="Fu Q.F."/>
            <person name="Garcia-Iii R.G."/>
            <person name="Garrett T.G."/>
            <person name="Gross S.G."/>
            <person name="Gubbala S.G."/>
            <person name="Hirani K.H."/>
            <person name="Hogues M.H."/>
            <person name="Hollins B.H."/>
            <person name="Jackson L.J."/>
            <person name="Javaid M.J."/>
            <person name="Jhangiani S.J."/>
            <person name="Johnson A.J."/>
            <person name="Johnson B.J."/>
            <person name="Jones J.J."/>
            <person name="Joshi V.J."/>
            <person name="Kalu J.K."/>
            <person name="Khan N.K."/>
            <person name="Korchina V.K."/>
            <person name="Kovar C.K."/>
            <person name="Lago L.L."/>
            <person name="Lara F.L."/>
            <person name="Le T.-K.L."/>
            <person name="Lee S.L."/>
            <person name="Legall-Iii F.L."/>
            <person name="Lemon S.L."/>
            <person name="Liu J.L."/>
            <person name="Liu Y.-S.L."/>
            <person name="Liyanage D.L."/>
            <person name="Lopez J.L."/>
            <person name="Lorensuhewa L.L."/>
            <person name="Mata R.M."/>
            <person name="Mathew T.M."/>
            <person name="Mercado C.M."/>
            <person name="Mercado I.M."/>
            <person name="Morales K.M."/>
            <person name="Morgan M.M."/>
            <person name="Munidasa M.M."/>
            <person name="Ngo D.N."/>
            <person name="Nguyen L.N."/>
            <person name="Nguyen T.N."/>
            <person name="Nguyen N.N."/>
            <person name="Obregon M.O."/>
            <person name="Okwuonu G.O."/>
            <person name="Ongeri F.O."/>
            <person name="Onwere C.O."/>
            <person name="Osifeso I.O."/>
            <person name="Parra A.P."/>
            <person name="Patil S.P."/>
            <person name="Perez A.P."/>
            <person name="Perez Y.P."/>
            <person name="Pham C.P."/>
            <person name="Pu L.-L.P."/>
            <person name="Puazo M.P."/>
            <person name="Quiroz J.Q."/>
            <person name="Rouhana J.R."/>
            <person name="Ruiz M.R."/>
            <person name="Ruiz S.-J.R."/>
            <person name="Saada N.S."/>
            <person name="Santibanez J.S."/>
            <person name="Scheel M.S."/>
            <person name="Schneider B.S."/>
            <person name="Simmons D.S."/>
            <person name="Sisson I.S."/>
            <person name="Tang L.-Y.T."/>
            <person name="Thornton R.T."/>
            <person name="Tisius J.T."/>
            <person name="Toledanes G.T."/>
            <person name="Trejos Z.T."/>
            <person name="Usmani K.U."/>
            <person name="Varghese R.V."/>
            <person name="Vattathil S.V."/>
            <person name="Vee V.V."/>
            <person name="Walker D.W."/>
            <person name="Weissenberger G.W."/>
            <person name="White C.W."/>
            <person name="Williams A.W."/>
            <person name="Woodworth J.W."/>
            <person name="Wright R.W."/>
            <person name="Zhu Y.Z."/>
            <person name="Han Y.H."/>
            <person name="Newsham I.N."/>
            <person name="Nazareth L.N."/>
            <person name="Worley K.W."/>
            <person name="Muzny D.M."/>
            <person name="Rogers J.R."/>
            <person name="Gibbs R.G."/>
        </authorList>
    </citation>
    <scope>NUCLEOTIDE SEQUENCE [LARGE SCALE GENOMIC DNA]</scope>
</reference>
<dbReference type="SUPFAM" id="SSF48726">
    <property type="entry name" value="Immunoglobulin"/>
    <property type="match status" value="4"/>
</dbReference>
<comment type="subcellular location">
    <subcellularLocation>
        <location evidence="1">Cell membrane</location>
        <topology evidence="1">Single-pass type I membrane protein</topology>
    </subcellularLocation>
</comment>
<keyword evidence="9" id="KW-0675">Receptor</keyword>
<dbReference type="GO" id="GO:0007166">
    <property type="term" value="P:cell surface receptor signaling pathway"/>
    <property type="evidence" value="ECO:0007669"/>
    <property type="project" value="TreeGrafter"/>
</dbReference>
<dbReference type="GO" id="GO:0006955">
    <property type="term" value="P:immune response"/>
    <property type="evidence" value="ECO:0007669"/>
    <property type="project" value="TreeGrafter"/>
</dbReference>
<evidence type="ECO:0000256" key="11">
    <source>
        <dbReference type="ARBA" id="ARBA00023319"/>
    </source>
</evidence>
<dbReference type="HOGENOM" id="CLU_023383_6_2_1"/>
<dbReference type="Ensembl" id="ENSPANT00000006125.3">
    <property type="protein sequence ID" value="ENSPANP00000009743.3"/>
    <property type="gene ID" value="ENSPANG00000015876.3"/>
</dbReference>
<dbReference type="Proteomes" id="UP000028761">
    <property type="component" value="Chromosome 1"/>
</dbReference>
<evidence type="ECO:0000256" key="10">
    <source>
        <dbReference type="ARBA" id="ARBA00023180"/>
    </source>
</evidence>
<dbReference type="PANTHER" id="PTHR11481:SF101">
    <property type="entry name" value="FC RECEPTOR-LIKE PROTEIN 2"/>
    <property type="match status" value="1"/>
</dbReference>
<evidence type="ECO:0000256" key="7">
    <source>
        <dbReference type="ARBA" id="ARBA00023136"/>
    </source>
</evidence>
<feature type="signal peptide" evidence="13">
    <location>
        <begin position="1"/>
        <end position="19"/>
    </location>
</feature>
<protein>
    <submittedName>
        <fullName evidence="15">Fc receptor like 2</fullName>
    </submittedName>
</protein>
<feature type="transmembrane region" description="Helical" evidence="12">
    <location>
        <begin position="544"/>
        <end position="563"/>
    </location>
</feature>
<dbReference type="GO" id="GO:0019903">
    <property type="term" value="F:protein phosphatase binding"/>
    <property type="evidence" value="ECO:0007669"/>
    <property type="project" value="Ensembl"/>
</dbReference>
<feature type="chain" id="PRO_5035312408" evidence="13">
    <location>
        <begin position="20"/>
        <end position="564"/>
    </location>
</feature>
<dbReference type="GO" id="GO:0035591">
    <property type="term" value="F:signaling adaptor activity"/>
    <property type="evidence" value="ECO:0007669"/>
    <property type="project" value="Ensembl"/>
</dbReference>
<dbReference type="FunFam" id="2.60.40.10:FF:001308">
    <property type="entry name" value="Fc receptor like 4"/>
    <property type="match status" value="1"/>
</dbReference>
<feature type="domain" description="Ig-like" evidence="14">
    <location>
        <begin position="201"/>
        <end position="290"/>
    </location>
</feature>
<keyword evidence="6 12" id="KW-1133">Transmembrane helix</keyword>
<reference evidence="15" key="3">
    <citation type="submission" date="2025-09" db="UniProtKB">
        <authorList>
            <consortium name="Ensembl"/>
        </authorList>
    </citation>
    <scope>IDENTIFICATION</scope>
</reference>
<organism evidence="15 16">
    <name type="scientific">Papio anubis</name>
    <name type="common">Olive baboon</name>
    <dbReference type="NCBI Taxonomy" id="9555"/>
    <lineage>
        <taxon>Eukaryota</taxon>
        <taxon>Metazoa</taxon>
        <taxon>Chordata</taxon>
        <taxon>Craniata</taxon>
        <taxon>Vertebrata</taxon>
        <taxon>Euteleostomi</taxon>
        <taxon>Mammalia</taxon>
        <taxon>Eutheria</taxon>
        <taxon>Euarchontoglires</taxon>
        <taxon>Primates</taxon>
        <taxon>Haplorrhini</taxon>
        <taxon>Catarrhini</taxon>
        <taxon>Cercopithecidae</taxon>
        <taxon>Cercopithecinae</taxon>
        <taxon>Papio</taxon>
    </lineage>
</organism>
<dbReference type="ExpressionAtlas" id="A0A096NAL3">
    <property type="expression patterns" value="baseline"/>
</dbReference>
<dbReference type="SMART" id="SM00408">
    <property type="entry name" value="IGc2"/>
    <property type="match status" value="4"/>
</dbReference>
<dbReference type="PANTHER" id="PTHR11481">
    <property type="entry name" value="IMMUNOGLOBULIN FC RECEPTOR"/>
    <property type="match status" value="1"/>
</dbReference>
<feature type="domain" description="Ig-like" evidence="14">
    <location>
        <begin position="109"/>
        <end position="187"/>
    </location>
</feature>
<dbReference type="Gene3D" id="2.60.40.10">
    <property type="entry name" value="Immunoglobulins"/>
    <property type="match status" value="4"/>
</dbReference>
<dbReference type="InterPro" id="IPR036179">
    <property type="entry name" value="Ig-like_dom_sf"/>
</dbReference>
<dbReference type="FunFam" id="2.60.40.10:FF:000592">
    <property type="entry name" value="Fc receptor like 1"/>
    <property type="match status" value="1"/>
</dbReference>
<keyword evidence="11" id="KW-0393">Immunoglobulin domain</keyword>
<proteinExistence type="predicted"/>
<dbReference type="InterPro" id="IPR013783">
    <property type="entry name" value="Ig-like_fold"/>
</dbReference>
<evidence type="ECO:0000256" key="4">
    <source>
        <dbReference type="ARBA" id="ARBA00022729"/>
    </source>
</evidence>
<keyword evidence="3 12" id="KW-0812">Transmembrane</keyword>
<evidence type="ECO:0000256" key="2">
    <source>
        <dbReference type="ARBA" id="ARBA00022475"/>
    </source>
</evidence>
<keyword evidence="8" id="KW-1015">Disulfide bond</keyword>
<keyword evidence="2" id="KW-1003">Cell membrane</keyword>
<keyword evidence="7 12" id="KW-0472">Membrane</keyword>
<gene>
    <name evidence="15" type="primary">FCRL2</name>
</gene>
<dbReference type="GO" id="GO:0004888">
    <property type="term" value="F:transmembrane signaling receptor activity"/>
    <property type="evidence" value="ECO:0007669"/>
    <property type="project" value="TreeGrafter"/>
</dbReference>
<evidence type="ECO:0000256" key="6">
    <source>
        <dbReference type="ARBA" id="ARBA00022989"/>
    </source>
</evidence>
<dbReference type="GO" id="GO:0009897">
    <property type="term" value="C:external side of plasma membrane"/>
    <property type="evidence" value="ECO:0007669"/>
    <property type="project" value="TreeGrafter"/>
</dbReference>